<sequence length="107" mass="11869">MNDGQQRPPKRQIEIQREELATHTAQFLAKGGRIVELPLFVGQPSLVTPPMKTNLRSGVRSAGQKREDISRQVESLRRAGMTAGQIACQLGIDRRVAVRLIKARVNA</sequence>
<gene>
    <name evidence="1" type="ORF">PS880_05902</name>
</gene>
<name>A0A5E7Q7Z1_PSEFL</name>
<dbReference type="AlphaFoldDB" id="A0A5E7Q7Z1"/>
<proteinExistence type="predicted"/>
<evidence type="ECO:0000313" key="1">
    <source>
        <dbReference type="EMBL" id="VVP58286.1"/>
    </source>
</evidence>
<reference evidence="1 2" key="1">
    <citation type="submission" date="2019-09" db="EMBL/GenBank/DDBJ databases">
        <authorList>
            <person name="Chandra G."/>
            <person name="Truman W A."/>
        </authorList>
    </citation>
    <scope>NUCLEOTIDE SEQUENCE [LARGE SCALE GENOMIC DNA]</scope>
    <source>
        <strain evidence="1">PS880</strain>
    </source>
</reference>
<dbReference type="EMBL" id="CABVIH010000042">
    <property type="protein sequence ID" value="VVP58286.1"/>
    <property type="molecule type" value="Genomic_DNA"/>
</dbReference>
<organism evidence="1 2">
    <name type="scientific">Pseudomonas fluorescens</name>
    <dbReference type="NCBI Taxonomy" id="294"/>
    <lineage>
        <taxon>Bacteria</taxon>
        <taxon>Pseudomonadati</taxon>
        <taxon>Pseudomonadota</taxon>
        <taxon>Gammaproteobacteria</taxon>
        <taxon>Pseudomonadales</taxon>
        <taxon>Pseudomonadaceae</taxon>
        <taxon>Pseudomonas</taxon>
    </lineage>
</organism>
<protein>
    <submittedName>
        <fullName evidence="1">Uncharacterized protein</fullName>
    </submittedName>
</protein>
<evidence type="ECO:0000313" key="2">
    <source>
        <dbReference type="Proteomes" id="UP000375525"/>
    </source>
</evidence>
<accession>A0A5E7Q7Z1</accession>
<dbReference type="Proteomes" id="UP000375525">
    <property type="component" value="Unassembled WGS sequence"/>
</dbReference>